<dbReference type="EMBL" id="LT629757">
    <property type="protein sequence ID" value="SDR79866.1"/>
    <property type="molecule type" value="Genomic_DNA"/>
</dbReference>
<dbReference type="Gene3D" id="1.25.40.380">
    <property type="entry name" value="Protein of unknown function DUF1810"/>
    <property type="match status" value="1"/>
</dbReference>
<dbReference type="InterPro" id="IPR036287">
    <property type="entry name" value="Rv1873-like_sf"/>
</dbReference>
<dbReference type="PIRSF" id="PIRSF008546">
    <property type="entry name" value="UCP008546"/>
    <property type="match status" value="1"/>
</dbReference>
<dbReference type="Proteomes" id="UP000198859">
    <property type="component" value="Chromosome I"/>
</dbReference>
<dbReference type="AlphaFoldDB" id="A0A1H1LZ87"/>
<sequence length="141" mass="15649">MTSPDLERFVTAQDEHGTYDRALAELRSGRKQSHWMWFVFPQVEGLGRSSTARAYAVRGLDEARAYLDHPVLGPRLRECCQAVLAIADASAEEVLGDVDAVKLRSSMTLFHRADPEDPLFPAVLDQYFGGRPDAATDELLA</sequence>
<name>A0A1H1LZ87_9ACTN</name>
<organism evidence="1 2">
    <name type="scientific">Nocardioides scoriae</name>
    <dbReference type="NCBI Taxonomy" id="642780"/>
    <lineage>
        <taxon>Bacteria</taxon>
        <taxon>Bacillati</taxon>
        <taxon>Actinomycetota</taxon>
        <taxon>Actinomycetes</taxon>
        <taxon>Propionibacteriales</taxon>
        <taxon>Nocardioidaceae</taxon>
        <taxon>Nocardioides</taxon>
    </lineage>
</organism>
<keyword evidence="2" id="KW-1185">Reference proteome</keyword>
<dbReference type="SUPFAM" id="SSF140736">
    <property type="entry name" value="Rv1873-like"/>
    <property type="match status" value="1"/>
</dbReference>
<proteinExistence type="predicted"/>
<dbReference type="InterPro" id="IPR014937">
    <property type="entry name" value="DUF1810"/>
</dbReference>
<evidence type="ECO:0000313" key="2">
    <source>
        <dbReference type="Proteomes" id="UP000198859"/>
    </source>
</evidence>
<protein>
    <submittedName>
        <fullName evidence="1">Uncharacterized protein, DUF1810 family</fullName>
    </submittedName>
</protein>
<reference evidence="2" key="1">
    <citation type="submission" date="2016-10" db="EMBL/GenBank/DDBJ databases">
        <authorList>
            <person name="Varghese N."/>
            <person name="Submissions S."/>
        </authorList>
    </citation>
    <scope>NUCLEOTIDE SEQUENCE [LARGE SCALE GENOMIC DNA]</scope>
    <source>
        <strain evidence="2">DSM 22127</strain>
    </source>
</reference>
<dbReference type="Pfam" id="PF08837">
    <property type="entry name" value="DUF1810"/>
    <property type="match status" value="1"/>
</dbReference>
<dbReference type="STRING" id="642780.SAMN04488570_0418"/>
<gene>
    <name evidence="1" type="ORF">SAMN04488570_0418</name>
</gene>
<evidence type="ECO:0000313" key="1">
    <source>
        <dbReference type="EMBL" id="SDR79866.1"/>
    </source>
</evidence>
<accession>A0A1H1LZ87</accession>
<dbReference type="RefSeq" id="WP_091725459.1">
    <property type="nucleotide sequence ID" value="NZ_LT629757.1"/>
</dbReference>
<dbReference type="OrthoDB" id="9801870at2"/>